<feature type="region of interest" description="Disordered" evidence="4">
    <location>
        <begin position="1065"/>
        <end position="1194"/>
    </location>
</feature>
<feature type="compositionally biased region" description="Polar residues" evidence="4">
    <location>
        <begin position="1110"/>
        <end position="1130"/>
    </location>
</feature>
<keyword evidence="2" id="KW-0396">Initiation factor</keyword>
<feature type="compositionally biased region" description="Low complexity" evidence="4">
    <location>
        <begin position="32"/>
        <end position="44"/>
    </location>
</feature>
<feature type="region of interest" description="Disordered" evidence="4">
    <location>
        <begin position="274"/>
        <end position="300"/>
    </location>
</feature>
<feature type="compositionally biased region" description="Basic residues" evidence="4">
    <location>
        <begin position="755"/>
        <end position="770"/>
    </location>
</feature>
<dbReference type="Pfam" id="PF07145">
    <property type="entry name" value="PAM2"/>
    <property type="match status" value="1"/>
</dbReference>
<protein>
    <recommendedName>
        <fullName evidence="5">MIF4G domain-containing protein</fullName>
    </recommendedName>
</protein>
<feature type="compositionally biased region" description="Basic and acidic residues" evidence="4">
    <location>
        <begin position="632"/>
        <end position="643"/>
    </location>
</feature>
<evidence type="ECO:0000256" key="4">
    <source>
        <dbReference type="SAM" id="MobiDB-lite"/>
    </source>
</evidence>
<dbReference type="PANTHER" id="PTHR23253">
    <property type="entry name" value="EUKARYOTIC TRANSLATION INITIATION FACTOR 4 GAMMA"/>
    <property type="match status" value="1"/>
</dbReference>
<dbReference type="SUPFAM" id="SSF48371">
    <property type="entry name" value="ARM repeat"/>
    <property type="match status" value="2"/>
</dbReference>
<feature type="compositionally biased region" description="Polar residues" evidence="4">
    <location>
        <begin position="790"/>
        <end position="800"/>
    </location>
</feature>
<feature type="compositionally biased region" description="Gly residues" evidence="4">
    <location>
        <begin position="198"/>
        <end position="214"/>
    </location>
</feature>
<feature type="compositionally biased region" description="Basic and acidic residues" evidence="4">
    <location>
        <begin position="588"/>
        <end position="615"/>
    </location>
</feature>
<dbReference type="PANTHER" id="PTHR23253:SF9">
    <property type="entry name" value="EUKARYOTIC TRANSLATION INITIATION FACTOR 4 GAMMA 2"/>
    <property type="match status" value="1"/>
</dbReference>
<feature type="compositionally biased region" description="Basic and acidic residues" evidence="4">
    <location>
        <begin position="738"/>
        <end position="754"/>
    </location>
</feature>
<comment type="similarity">
    <text evidence="1">Belongs to the eukaryotic initiation factor 4G family.</text>
</comment>
<feature type="compositionally biased region" description="Low complexity" evidence="4">
    <location>
        <begin position="619"/>
        <end position="631"/>
    </location>
</feature>
<evidence type="ECO:0000313" key="7">
    <source>
        <dbReference type="Proteomes" id="UP000591131"/>
    </source>
</evidence>
<feature type="compositionally biased region" description="Basic and acidic residues" evidence="4">
    <location>
        <begin position="529"/>
        <end position="569"/>
    </location>
</feature>
<feature type="region of interest" description="Disordered" evidence="4">
    <location>
        <begin position="32"/>
        <end position="100"/>
    </location>
</feature>
<evidence type="ECO:0000313" key="6">
    <source>
        <dbReference type="EMBL" id="KAF4662248.1"/>
    </source>
</evidence>
<feature type="compositionally biased region" description="Acidic residues" evidence="4">
    <location>
        <begin position="670"/>
        <end position="680"/>
    </location>
</feature>
<feature type="compositionally biased region" description="Basic and acidic residues" evidence="4">
    <location>
        <begin position="240"/>
        <end position="250"/>
    </location>
</feature>
<feature type="compositionally biased region" description="Low complexity" evidence="4">
    <location>
        <begin position="503"/>
        <end position="527"/>
    </location>
</feature>
<feature type="compositionally biased region" description="Basic and acidic residues" evidence="4">
    <location>
        <begin position="771"/>
        <end position="781"/>
    </location>
</feature>
<dbReference type="GO" id="GO:0003743">
    <property type="term" value="F:translation initiation factor activity"/>
    <property type="evidence" value="ECO:0007669"/>
    <property type="project" value="UniProtKB-KW"/>
</dbReference>
<dbReference type="SMART" id="SM00543">
    <property type="entry name" value="MIF4G"/>
    <property type="match status" value="1"/>
</dbReference>
<dbReference type="InterPro" id="IPR009818">
    <property type="entry name" value="PAM2_motif"/>
</dbReference>
<feature type="region of interest" description="Disordered" evidence="4">
    <location>
        <begin position="428"/>
        <end position="693"/>
    </location>
</feature>
<dbReference type="Pfam" id="PF02854">
    <property type="entry name" value="MIF4G"/>
    <property type="match status" value="1"/>
</dbReference>
<keyword evidence="3" id="KW-0648">Protein biosynthesis</keyword>
<sequence>MATQTSPTSKLNPNASEFVPGSYTAAAVANNNLTSTTSTTANTVQGDSENRSSTSTPTDQQRRPSQSANSQSGASPSNKQNGLLPSTGAKGGWEAQQQQQQQDFSMGYQYGMAAANLIAYPGYVPHGAYVVNYMNQQQFIPMGTYYNPQTGEMQTLGQMVPGNAGDMQAAAGGPQQHHPQSGRKNPNLRGPRTPTGKGVKGGKGFGKGKGGKGAAKGAAEGKGAAYGSANGRTTPTKSVTPEKKEPEKIDLSGPSLAVSAAIAAAGKKLDKEALKHLEEEEARKEAERKKEEEEEKPKVMNWAAKLKATTTTAAPPAVASVQKVTPKVVVAKTPTVMPRAAPTKASAAATNVEVPKAAAMEQQHVEEEATEAPQKVATVLSQGPSWADRAKQQHHLTAPSTAIGVTSPLVVTTKPTLMTAKSHTPVVAAHPTPKRTPASGMPTPRTVVATPSPTLPKHSAPAVEEEEGTAPASPPVSPRKLKGAWAARASRTPVTKPADKTVTESTTTAAAAGRPSALTAAADLAAAKAKKEEVEVKKAEEEERIAKEKEEATRKAEEEEAKRVAEERAAAAAEEEAAAAAEEAAAEEAARKAEEEERVAKEKRAEEEAKRKAEEEAAAAEAEALAAATAARESEESEKTAREENEEEVTASEGYDKEEEEQEQQQQEQQEQDEDDEDEGGYTPSATPNYDAVLDYQHYTLDFLRSLRDLPECQELPDDHNIPAQILKNSRIGHMKNHKGDEEGMDWRKDAERHRSMRHKEGRRKGGKSGRHSDRPPRADPNEYVEPLQHSESSWATQQKLKLEQSGDEKVERHIIAILNKLTVEKFDKLVNQLQSPETGICKQEHIKALVDRLFEKATTQHHFIPMYADVCQRTVIWLKQSPEPVLEDVDAGKAQVEAFKNVLLNTCQHEFESNLNPPAELTESGLQGEELQEAEIRYKTRMLGNIKFVAQLVQRKLISSKIAIVCINQMWERKYREECIEALCVFLRETGPVFDNPKWSHYTEFAVAFDRLKEVTKDADHYSSRIRFMCQDILDLRAHRWVDPKKDNGPLTISEVHRQVELERAETERFSRQNSRSGGNDGGRGGLNRSRTGFGSSSKLDRRGGGLQRTISRGSSIPHGLSSTNSSRPGTAFGSRGSLPARPTPAPWGHVAARATQDLSSRSAERSSSPSSDSRSVTESKPSHHEDPAKQVKSTLEELSASLDVDNAVQELADISATPEEQTKILLDRIGASCDIKKEQRQAHLKALGKLFSSEKKGTWETEALEKALDEFADPEIIDDMKLDIPNIADIFVGEVVKTLQDYNIFTEDKVATYANRLNVNL</sequence>
<evidence type="ECO:0000259" key="5">
    <source>
        <dbReference type="SMART" id="SM00543"/>
    </source>
</evidence>
<dbReference type="InterPro" id="IPR003890">
    <property type="entry name" value="MIF4G-like_typ-3"/>
</dbReference>
<feature type="compositionally biased region" description="Low complexity" evidence="4">
    <location>
        <begin position="1161"/>
        <end position="1176"/>
    </location>
</feature>
<reference evidence="6 7" key="1">
    <citation type="submission" date="2020-04" db="EMBL/GenBank/DDBJ databases">
        <title>Perkinsus chesapeaki whole genome sequence.</title>
        <authorList>
            <person name="Bogema D.R."/>
        </authorList>
    </citation>
    <scope>NUCLEOTIDE SEQUENCE [LARGE SCALE GENOMIC DNA]</scope>
    <source>
        <strain evidence="6">ATCC PRA-425</strain>
    </source>
</reference>
<feature type="domain" description="MIF4G" evidence="5">
    <location>
        <begin position="812"/>
        <end position="1041"/>
    </location>
</feature>
<evidence type="ECO:0000256" key="3">
    <source>
        <dbReference type="ARBA" id="ARBA00022917"/>
    </source>
</evidence>
<evidence type="ECO:0000256" key="2">
    <source>
        <dbReference type="ARBA" id="ARBA00022540"/>
    </source>
</evidence>
<dbReference type="InterPro" id="IPR016024">
    <property type="entry name" value="ARM-type_fold"/>
</dbReference>
<dbReference type="GO" id="GO:0003729">
    <property type="term" value="F:mRNA binding"/>
    <property type="evidence" value="ECO:0007669"/>
    <property type="project" value="TreeGrafter"/>
</dbReference>
<dbReference type="OrthoDB" id="514777at2759"/>
<organism evidence="6 7">
    <name type="scientific">Perkinsus chesapeaki</name>
    <name type="common">Clam parasite</name>
    <name type="synonym">Perkinsus andrewsi</name>
    <dbReference type="NCBI Taxonomy" id="330153"/>
    <lineage>
        <taxon>Eukaryota</taxon>
        <taxon>Sar</taxon>
        <taxon>Alveolata</taxon>
        <taxon>Perkinsozoa</taxon>
        <taxon>Perkinsea</taxon>
        <taxon>Perkinsida</taxon>
        <taxon>Perkinsidae</taxon>
        <taxon>Perkinsus</taxon>
    </lineage>
</organism>
<dbReference type="GO" id="GO:0016281">
    <property type="term" value="C:eukaryotic translation initiation factor 4F complex"/>
    <property type="evidence" value="ECO:0007669"/>
    <property type="project" value="TreeGrafter"/>
</dbReference>
<feature type="compositionally biased region" description="Acidic residues" evidence="4">
    <location>
        <begin position="644"/>
        <end position="663"/>
    </location>
</feature>
<proteinExistence type="inferred from homology"/>
<feature type="compositionally biased region" description="Basic and acidic residues" evidence="4">
    <location>
        <begin position="1177"/>
        <end position="1191"/>
    </location>
</feature>
<accession>A0A7J6LSI0</accession>
<name>A0A7J6LSI0_PERCH</name>
<feature type="compositionally biased region" description="Low complexity" evidence="4">
    <location>
        <begin position="215"/>
        <end position="227"/>
    </location>
</feature>
<dbReference type="EMBL" id="JAAPAO010000352">
    <property type="protein sequence ID" value="KAF4662248.1"/>
    <property type="molecule type" value="Genomic_DNA"/>
</dbReference>
<gene>
    <name evidence="6" type="ORF">FOL47_006346</name>
</gene>
<dbReference type="Gene3D" id="1.25.40.180">
    <property type="match status" value="2"/>
</dbReference>
<feature type="region of interest" description="Disordered" evidence="4">
    <location>
        <begin position="715"/>
        <end position="807"/>
    </location>
</feature>
<evidence type="ECO:0000256" key="1">
    <source>
        <dbReference type="ARBA" id="ARBA00005775"/>
    </source>
</evidence>
<feature type="compositionally biased region" description="Polar residues" evidence="4">
    <location>
        <begin position="230"/>
        <end position="239"/>
    </location>
</feature>
<feature type="compositionally biased region" description="Basic and acidic residues" evidence="4">
    <location>
        <begin position="274"/>
        <end position="298"/>
    </location>
</feature>
<comment type="caution">
    <text evidence="6">The sequence shown here is derived from an EMBL/GenBank/DDBJ whole genome shotgun (WGS) entry which is preliminary data.</text>
</comment>
<feature type="compositionally biased region" description="Polar residues" evidence="4">
    <location>
        <begin position="45"/>
        <end position="84"/>
    </location>
</feature>
<feature type="region of interest" description="Disordered" evidence="4">
    <location>
        <begin position="164"/>
        <end position="252"/>
    </location>
</feature>
<keyword evidence="7" id="KW-1185">Reference proteome</keyword>
<dbReference type="Proteomes" id="UP000591131">
    <property type="component" value="Unassembled WGS sequence"/>
</dbReference>